<dbReference type="EMBL" id="JAULSW010000004">
    <property type="protein sequence ID" value="KAK3385292.1"/>
    <property type="molecule type" value="Genomic_DNA"/>
</dbReference>
<evidence type="ECO:0000313" key="3">
    <source>
        <dbReference type="Proteomes" id="UP001285441"/>
    </source>
</evidence>
<comment type="caution">
    <text evidence="2">The sequence shown here is derived from an EMBL/GenBank/DDBJ whole genome shotgun (WGS) entry which is preliminary data.</text>
</comment>
<dbReference type="Pfam" id="PF12311">
    <property type="entry name" value="DUF3632"/>
    <property type="match status" value="1"/>
</dbReference>
<reference evidence="2" key="1">
    <citation type="journal article" date="2023" name="Mol. Phylogenet. Evol.">
        <title>Genome-scale phylogeny and comparative genomics of the fungal order Sordariales.</title>
        <authorList>
            <person name="Hensen N."/>
            <person name="Bonometti L."/>
            <person name="Westerberg I."/>
            <person name="Brannstrom I.O."/>
            <person name="Guillou S."/>
            <person name="Cros-Aarteil S."/>
            <person name="Calhoun S."/>
            <person name="Haridas S."/>
            <person name="Kuo A."/>
            <person name="Mondo S."/>
            <person name="Pangilinan J."/>
            <person name="Riley R."/>
            <person name="LaButti K."/>
            <person name="Andreopoulos B."/>
            <person name="Lipzen A."/>
            <person name="Chen C."/>
            <person name="Yan M."/>
            <person name="Daum C."/>
            <person name="Ng V."/>
            <person name="Clum A."/>
            <person name="Steindorff A."/>
            <person name="Ohm R.A."/>
            <person name="Martin F."/>
            <person name="Silar P."/>
            <person name="Natvig D.O."/>
            <person name="Lalanne C."/>
            <person name="Gautier V."/>
            <person name="Ament-Velasquez S.L."/>
            <person name="Kruys A."/>
            <person name="Hutchinson M.I."/>
            <person name="Powell A.J."/>
            <person name="Barry K."/>
            <person name="Miller A.N."/>
            <person name="Grigoriev I.V."/>
            <person name="Debuchy R."/>
            <person name="Gladieux P."/>
            <person name="Hiltunen Thoren M."/>
            <person name="Johannesson H."/>
        </authorList>
    </citation>
    <scope>NUCLEOTIDE SEQUENCE</scope>
    <source>
        <strain evidence="2">CBS 232.78</strain>
    </source>
</reference>
<reference evidence="2" key="2">
    <citation type="submission" date="2023-06" db="EMBL/GenBank/DDBJ databases">
        <authorList>
            <consortium name="Lawrence Berkeley National Laboratory"/>
            <person name="Haridas S."/>
            <person name="Hensen N."/>
            <person name="Bonometti L."/>
            <person name="Westerberg I."/>
            <person name="Brannstrom I.O."/>
            <person name="Guillou S."/>
            <person name="Cros-Aarteil S."/>
            <person name="Calhoun S."/>
            <person name="Kuo A."/>
            <person name="Mondo S."/>
            <person name="Pangilinan J."/>
            <person name="Riley R."/>
            <person name="LaButti K."/>
            <person name="Andreopoulos B."/>
            <person name="Lipzen A."/>
            <person name="Chen C."/>
            <person name="Yanf M."/>
            <person name="Daum C."/>
            <person name="Ng V."/>
            <person name="Clum A."/>
            <person name="Steindorff A."/>
            <person name="Ohm R."/>
            <person name="Martin F."/>
            <person name="Silar P."/>
            <person name="Natvig D."/>
            <person name="Lalanne C."/>
            <person name="Gautier V."/>
            <person name="Ament-velasquez S.L."/>
            <person name="Kruys A."/>
            <person name="Hutchinson M.I."/>
            <person name="Powell A.J."/>
            <person name="Barry K."/>
            <person name="Miller A.N."/>
            <person name="Grigoriev I.V."/>
            <person name="Debuchy R."/>
            <person name="Gladieux P."/>
            <person name="Thoren M.H."/>
            <person name="Johannesson H."/>
        </authorList>
    </citation>
    <scope>NUCLEOTIDE SEQUENCE</scope>
    <source>
        <strain evidence="2">CBS 232.78</strain>
    </source>
</reference>
<feature type="region of interest" description="Disordered" evidence="1">
    <location>
        <begin position="343"/>
        <end position="365"/>
    </location>
</feature>
<name>A0AAE0NPG5_9PEZI</name>
<protein>
    <submittedName>
        <fullName evidence="2">Uncharacterized protein</fullName>
    </submittedName>
</protein>
<evidence type="ECO:0000313" key="2">
    <source>
        <dbReference type="EMBL" id="KAK3385292.1"/>
    </source>
</evidence>
<dbReference type="PANTHER" id="PTHR38797">
    <property type="entry name" value="NUCLEAR PORE COMPLEX PROTEIN NUP85-RELATED"/>
    <property type="match status" value="1"/>
</dbReference>
<dbReference type="InterPro" id="IPR022085">
    <property type="entry name" value="OpdG"/>
</dbReference>
<dbReference type="AlphaFoldDB" id="A0AAE0NPG5"/>
<dbReference type="InterPro" id="IPR053204">
    <property type="entry name" value="Oxopyrrolidines_Biosynth-assoc"/>
</dbReference>
<organism evidence="2 3">
    <name type="scientific">Podospora didyma</name>
    <dbReference type="NCBI Taxonomy" id="330526"/>
    <lineage>
        <taxon>Eukaryota</taxon>
        <taxon>Fungi</taxon>
        <taxon>Dikarya</taxon>
        <taxon>Ascomycota</taxon>
        <taxon>Pezizomycotina</taxon>
        <taxon>Sordariomycetes</taxon>
        <taxon>Sordariomycetidae</taxon>
        <taxon>Sordariales</taxon>
        <taxon>Podosporaceae</taxon>
        <taxon>Podospora</taxon>
    </lineage>
</organism>
<evidence type="ECO:0000256" key="1">
    <source>
        <dbReference type="SAM" id="MobiDB-lite"/>
    </source>
</evidence>
<gene>
    <name evidence="2" type="ORF">B0H63DRAFT_559929</name>
</gene>
<accession>A0AAE0NPG5</accession>
<keyword evidence="3" id="KW-1185">Reference proteome</keyword>
<dbReference type="Proteomes" id="UP001285441">
    <property type="component" value="Unassembled WGS sequence"/>
</dbReference>
<sequence length="365" mass="40161">MGDSEQQLLTRADITAIVRQSYRQSARHDGDDNQLWATAWSKWQSTNARFYLGRQSAESLEWDMHNLWYLFYEASINISEEHPAADRLAMQVITAREQGLLIRDVDPGKGTDDESLTQATTADGNVWTDLPFLVSDMTKYWLEEHAGLSSAQRLRFSNFLAKLAAAGVGRDDGLCRIALATFRQALETPRHSLGTSADQQQAEDASRLEAQLTIAAYLPSVNSWLNWASLKIIQLSETGKSWIPAAGSSEHEEELGGLFQHDVVVDTDDGLAATPTLATTGTASLGFSVSRWIFWLTRLESLAESFRDSGEDALAGLATGMMDNMLIVADATGGKLKKNLEAAYQSGKVQHGPANKEPPSRLPRE</sequence>
<dbReference type="PANTHER" id="PTHR38797:SF7">
    <property type="entry name" value="TRANSCRIPTION FACTOR DOMAIN-CONTAINING PROTEIN"/>
    <property type="match status" value="1"/>
</dbReference>
<proteinExistence type="predicted"/>